<dbReference type="EMBL" id="QYUL01000004">
    <property type="protein sequence ID" value="RJF78070.1"/>
    <property type="molecule type" value="Genomic_DNA"/>
</dbReference>
<protein>
    <submittedName>
        <fullName evidence="1">Uncharacterized protein</fullName>
    </submittedName>
</protein>
<proteinExistence type="predicted"/>
<gene>
    <name evidence="1" type="ORF">D3877_23355</name>
</gene>
<comment type="caution">
    <text evidence="1">The sequence shown here is derived from an EMBL/GenBank/DDBJ whole genome shotgun (WGS) entry which is preliminary data.</text>
</comment>
<name>A0A418VP61_9PROT</name>
<dbReference type="AlphaFoldDB" id="A0A418VP61"/>
<dbReference type="RefSeq" id="WP_119833212.1">
    <property type="nucleotide sequence ID" value="NZ_QYUL01000004.1"/>
</dbReference>
<keyword evidence="2" id="KW-1185">Reference proteome</keyword>
<reference evidence="1 2" key="1">
    <citation type="submission" date="2018-09" db="EMBL/GenBank/DDBJ databases">
        <authorList>
            <person name="Zhu H."/>
        </authorList>
    </citation>
    <scope>NUCLEOTIDE SEQUENCE [LARGE SCALE GENOMIC DNA]</scope>
    <source>
        <strain evidence="1 2">K2W22B-5</strain>
    </source>
</reference>
<organism evidence="1 2">
    <name type="scientific">Azospirillum cavernae</name>
    <dbReference type="NCBI Taxonomy" id="2320860"/>
    <lineage>
        <taxon>Bacteria</taxon>
        <taxon>Pseudomonadati</taxon>
        <taxon>Pseudomonadota</taxon>
        <taxon>Alphaproteobacteria</taxon>
        <taxon>Rhodospirillales</taxon>
        <taxon>Azospirillaceae</taxon>
        <taxon>Azospirillum</taxon>
    </lineage>
</organism>
<sequence length="696" mass="77227">MTINFWAFWLQDDDILVDRMVGVGRLDIDGSAVTVTNFEVVTPVEEINFPIDKVRMASYTRSTMPMVALGNGDTLYIFESGKPFKEEEALYVAGITAKAFDISSMDYCRAVSGYSFYGVMTVFAQPDQSVKVATWRTVYSGGYLSGAKKQLQEKLLPANHSASAVSLGNFGADVYGVSSNLTIPDLYNHETHTAASYEVYVQPEPQKEVLEPAWNLVRRPVGYFKYIWACATYKRETYRPATWIKQVWYDALYKEQSWVAPTAYAETLTGTYSIYFVKATTDVSVATAYGASIYIDPYSADKTCTTYMFRRELVSVTKYSTNYWKLTYRQYTVNTCAKDGYWTNTGTTGRFATQPAETATTRWVLSSLGYWSTTTETMVTDTQPADGAGYKWILSLASGWDYVETITSCATPVSTSAVRYTLSAAGKWVYSGVVYADAAPASTSAIKYVATTAAVWLVDTGGYDASWTRQLVQDAHWAVETTMNTARALATRVNTPPAGWRLPKTSVELQTLPSREIVPPFWSRWEGATLTAQPDGTEGTDWRRTLRLQGFTMPVYALVNAGAMMMSIDQGSYVIRYDESKGTLKTDELMKPIALAATFLNNGADLVDTALADGGWSPVLAADDYVFDFDGGFYPIGETIYSHELDGEDYEGLADAEINGGFYPVAENDLYGAEQDGNLYPQTISAYEYEPDGERY</sequence>
<evidence type="ECO:0000313" key="1">
    <source>
        <dbReference type="EMBL" id="RJF78070.1"/>
    </source>
</evidence>
<accession>A0A418VP61</accession>
<dbReference type="Proteomes" id="UP000283458">
    <property type="component" value="Unassembled WGS sequence"/>
</dbReference>
<evidence type="ECO:0000313" key="2">
    <source>
        <dbReference type="Proteomes" id="UP000283458"/>
    </source>
</evidence>